<dbReference type="InterPro" id="IPR016169">
    <property type="entry name" value="FAD-bd_PCMH_sub2"/>
</dbReference>
<dbReference type="InterPro" id="IPR036318">
    <property type="entry name" value="FAD-bd_PCMH-like_sf"/>
</dbReference>
<name>A0ABT1F9U5_9GAMM</name>
<dbReference type="InterPro" id="IPR016166">
    <property type="entry name" value="FAD-bd_PCMH"/>
</dbReference>
<keyword evidence="3" id="KW-0285">Flavoprotein</keyword>
<dbReference type="SUPFAM" id="SSF55103">
    <property type="entry name" value="FAD-linked oxidases, C-terminal domain"/>
    <property type="match status" value="1"/>
</dbReference>
<dbReference type="PROSITE" id="PS51387">
    <property type="entry name" value="FAD_PCMH"/>
    <property type="match status" value="1"/>
</dbReference>
<dbReference type="Gene3D" id="3.30.70.2740">
    <property type="match status" value="1"/>
</dbReference>
<organism evidence="7 8">
    <name type="scientific">Dyella lutea</name>
    <dbReference type="NCBI Taxonomy" id="2950441"/>
    <lineage>
        <taxon>Bacteria</taxon>
        <taxon>Pseudomonadati</taxon>
        <taxon>Pseudomonadota</taxon>
        <taxon>Gammaproteobacteria</taxon>
        <taxon>Lysobacterales</taxon>
        <taxon>Rhodanobacteraceae</taxon>
        <taxon>Dyella</taxon>
    </lineage>
</organism>
<dbReference type="InterPro" id="IPR051264">
    <property type="entry name" value="FAD-oxidored/transferase_4"/>
</dbReference>
<comment type="cofactor">
    <cofactor evidence="1">
        <name>FAD</name>
        <dbReference type="ChEBI" id="CHEBI:57692"/>
    </cofactor>
</comment>
<gene>
    <name evidence="7" type="ORF">NC595_08690</name>
</gene>
<comment type="caution">
    <text evidence="7">The sequence shown here is derived from an EMBL/GenBank/DDBJ whole genome shotgun (WGS) entry which is preliminary data.</text>
</comment>
<dbReference type="InterPro" id="IPR016164">
    <property type="entry name" value="FAD-linked_Oxase-like_C"/>
</dbReference>
<dbReference type="InterPro" id="IPR006094">
    <property type="entry name" value="Oxid_FAD_bind_N"/>
</dbReference>
<keyword evidence="4" id="KW-0274">FAD</keyword>
<evidence type="ECO:0000313" key="8">
    <source>
        <dbReference type="Proteomes" id="UP001204615"/>
    </source>
</evidence>
<comment type="similarity">
    <text evidence="2">Belongs to the FAD-binding oxidoreductase/transferase type 4 family.</text>
</comment>
<dbReference type="Gene3D" id="1.10.45.10">
    <property type="entry name" value="Vanillyl-alcohol Oxidase, Chain A, domain 4"/>
    <property type="match status" value="1"/>
</dbReference>
<dbReference type="Pfam" id="PF01565">
    <property type="entry name" value="FAD_binding_4"/>
    <property type="match status" value="1"/>
</dbReference>
<feature type="domain" description="FAD-binding PCMH-type" evidence="6">
    <location>
        <begin position="36"/>
        <end position="215"/>
    </location>
</feature>
<dbReference type="InterPro" id="IPR004113">
    <property type="entry name" value="FAD-bd_oxidored_4_C"/>
</dbReference>
<dbReference type="SUPFAM" id="SSF56176">
    <property type="entry name" value="FAD-binding/transporter-associated domain-like"/>
    <property type="match status" value="1"/>
</dbReference>
<dbReference type="Pfam" id="PF02913">
    <property type="entry name" value="FAD-oxidase_C"/>
    <property type="match status" value="1"/>
</dbReference>
<dbReference type="PANTHER" id="PTHR43716:SF1">
    <property type="entry name" value="D-2-HYDROXYGLUTARATE DEHYDROGENASE, MITOCHONDRIAL"/>
    <property type="match status" value="1"/>
</dbReference>
<evidence type="ECO:0000256" key="1">
    <source>
        <dbReference type="ARBA" id="ARBA00001974"/>
    </source>
</evidence>
<protein>
    <submittedName>
        <fullName evidence="7">FAD-binding oxidoreductase</fullName>
    </submittedName>
</protein>
<sequence length="471" mass="50929">MTDARLADLATRLPGLRLLTDAADLEHYGRDWTRRWTPAPLAIALPASVEEVQGVMRWASGHGVAVVPSGGRTGLSGGAVAANGELVLSLERMNRVLAFDPVDRMLTVQAGMPLQAVQEAAKAHDLVYPVDFAARGSCTIGGNIATNAGGIRVIRYGNTREWIAGLTVVTAAGERLELNRGLIKNSSGYDLRQLMIASEGTLGIVVEATVRLTSPPPPSQVMLLALPDMDALMRVFALFQSRLSLQAFEFFTDVALRHVLAHGAQRALESDYPYYVVTEFDAADERAQEAALAAFEAGVEQGWILDGVIAQSEAQAAALWRLREGITESVAPRKPYKNDVSVRISAVPAFLQAMQDLLGREYPQFEVVWFGHIGDGNLHINVLKPDDLDDAAFIAQCEQVTKQLAATLQQFGGSISAEHGIGLVKRPYLQSTRSAVEIALMRGVRQAFDPQGILNPGKLFAPEPVESRNNS</sequence>
<keyword evidence="5" id="KW-0560">Oxidoreductase</keyword>
<proteinExistence type="inferred from homology"/>
<dbReference type="RefSeq" id="WP_253565965.1">
    <property type="nucleotide sequence ID" value="NZ_JAMZEK010000002.1"/>
</dbReference>
<dbReference type="Proteomes" id="UP001204615">
    <property type="component" value="Unassembled WGS sequence"/>
</dbReference>
<dbReference type="PANTHER" id="PTHR43716">
    <property type="entry name" value="D-2-HYDROXYGLUTARATE DEHYDROGENASE, MITOCHONDRIAL"/>
    <property type="match status" value="1"/>
</dbReference>
<evidence type="ECO:0000256" key="5">
    <source>
        <dbReference type="ARBA" id="ARBA00023002"/>
    </source>
</evidence>
<evidence type="ECO:0000313" key="7">
    <source>
        <dbReference type="EMBL" id="MCP1374137.1"/>
    </source>
</evidence>
<evidence type="ECO:0000259" key="6">
    <source>
        <dbReference type="PROSITE" id="PS51387"/>
    </source>
</evidence>
<evidence type="ECO:0000256" key="3">
    <source>
        <dbReference type="ARBA" id="ARBA00022630"/>
    </source>
</evidence>
<evidence type="ECO:0000256" key="2">
    <source>
        <dbReference type="ARBA" id="ARBA00008000"/>
    </source>
</evidence>
<dbReference type="EMBL" id="JAMZEK010000002">
    <property type="protein sequence ID" value="MCP1374137.1"/>
    <property type="molecule type" value="Genomic_DNA"/>
</dbReference>
<accession>A0ABT1F9U5</accession>
<dbReference type="InterPro" id="IPR016171">
    <property type="entry name" value="Vanillyl_alc_oxidase_C-sub2"/>
</dbReference>
<dbReference type="Gene3D" id="3.30.70.2190">
    <property type="match status" value="1"/>
</dbReference>
<evidence type="ECO:0000256" key="4">
    <source>
        <dbReference type="ARBA" id="ARBA00022827"/>
    </source>
</evidence>
<dbReference type="Gene3D" id="3.30.465.10">
    <property type="match status" value="1"/>
</dbReference>
<keyword evidence="8" id="KW-1185">Reference proteome</keyword>
<reference evidence="7 8" key="1">
    <citation type="submission" date="2022-06" db="EMBL/GenBank/DDBJ databases">
        <title>Dyella sp. Sa strain:Sa Genome sequencing.</title>
        <authorList>
            <person name="Park S."/>
        </authorList>
    </citation>
    <scope>NUCLEOTIDE SEQUENCE [LARGE SCALE GENOMIC DNA]</scope>
    <source>
        <strain evidence="7 8">Sa</strain>
    </source>
</reference>